<feature type="region of interest" description="Disordered" evidence="1">
    <location>
        <begin position="1"/>
        <end position="99"/>
    </location>
</feature>
<gene>
    <name evidence="2" type="ORF">KIN20_023319</name>
</gene>
<dbReference type="EMBL" id="JAHQIW010004724">
    <property type="protein sequence ID" value="KAJ1363445.1"/>
    <property type="molecule type" value="Genomic_DNA"/>
</dbReference>
<accession>A0AAD5QVB7</accession>
<proteinExistence type="predicted"/>
<protein>
    <submittedName>
        <fullName evidence="2">Uncharacterized protein</fullName>
    </submittedName>
</protein>
<evidence type="ECO:0000313" key="3">
    <source>
        <dbReference type="Proteomes" id="UP001196413"/>
    </source>
</evidence>
<dbReference type="Proteomes" id="UP001196413">
    <property type="component" value="Unassembled WGS sequence"/>
</dbReference>
<sequence>MTQVAASTTQPSSSQSNAVVTTVARNPPQRKGGTKVLNGFPSHLTVKGHVTETSTASEQSRASSSGRNSILRTRMCPFQSGERRRSPGTIPTEEPLIRK</sequence>
<evidence type="ECO:0000256" key="1">
    <source>
        <dbReference type="SAM" id="MobiDB-lite"/>
    </source>
</evidence>
<dbReference type="AlphaFoldDB" id="A0AAD5QVB7"/>
<organism evidence="2 3">
    <name type="scientific">Parelaphostrongylus tenuis</name>
    <name type="common">Meningeal worm</name>
    <dbReference type="NCBI Taxonomy" id="148309"/>
    <lineage>
        <taxon>Eukaryota</taxon>
        <taxon>Metazoa</taxon>
        <taxon>Ecdysozoa</taxon>
        <taxon>Nematoda</taxon>
        <taxon>Chromadorea</taxon>
        <taxon>Rhabditida</taxon>
        <taxon>Rhabditina</taxon>
        <taxon>Rhabditomorpha</taxon>
        <taxon>Strongyloidea</taxon>
        <taxon>Metastrongylidae</taxon>
        <taxon>Parelaphostrongylus</taxon>
    </lineage>
</organism>
<evidence type="ECO:0000313" key="2">
    <source>
        <dbReference type="EMBL" id="KAJ1363445.1"/>
    </source>
</evidence>
<feature type="compositionally biased region" description="Low complexity" evidence="1">
    <location>
        <begin position="1"/>
        <end position="18"/>
    </location>
</feature>
<feature type="compositionally biased region" description="Low complexity" evidence="1">
    <location>
        <begin position="52"/>
        <end position="69"/>
    </location>
</feature>
<comment type="caution">
    <text evidence="2">The sequence shown here is derived from an EMBL/GenBank/DDBJ whole genome shotgun (WGS) entry which is preliminary data.</text>
</comment>
<keyword evidence="3" id="KW-1185">Reference proteome</keyword>
<reference evidence="2" key="1">
    <citation type="submission" date="2021-06" db="EMBL/GenBank/DDBJ databases">
        <title>Parelaphostrongylus tenuis whole genome reference sequence.</title>
        <authorList>
            <person name="Garwood T.J."/>
            <person name="Larsen P.A."/>
            <person name="Fountain-Jones N.M."/>
            <person name="Garbe J.R."/>
            <person name="Macchietto M.G."/>
            <person name="Kania S.A."/>
            <person name="Gerhold R.W."/>
            <person name="Richards J.E."/>
            <person name="Wolf T.M."/>
        </authorList>
    </citation>
    <scope>NUCLEOTIDE SEQUENCE</scope>
    <source>
        <strain evidence="2">MNPRO001-30</strain>
        <tissue evidence="2">Meninges</tissue>
    </source>
</reference>
<name>A0AAD5QVB7_PARTN</name>